<dbReference type="GO" id="GO:0006351">
    <property type="term" value="P:DNA-templated transcription"/>
    <property type="evidence" value="ECO:0007669"/>
    <property type="project" value="TreeGrafter"/>
</dbReference>
<dbReference type="Proteomes" id="UP000664002">
    <property type="component" value="Unassembled WGS sequence"/>
</dbReference>
<feature type="domain" description="HTH lysR-type" evidence="5">
    <location>
        <begin position="1"/>
        <end position="14"/>
    </location>
</feature>
<gene>
    <name evidence="6" type="ORF">J4730_27440</name>
</gene>
<dbReference type="SUPFAM" id="SSF53850">
    <property type="entry name" value="Periplasmic binding protein-like II"/>
    <property type="match status" value="1"/>
</dbReference>
<comment type="similarity">
    <text evidence="1">Belongs to the LysR transcriptional regulatory family.</text>
</comment>
<accession>A0A939NP91</accession>
<protein>
    <submittedName>
        <fullName evidence="6">LysR family transcriptional regulator</fullName>
    </submittedName>
</protein>
<dbReference type="InterPro" id="IPR000847">
    <property type="entry name" value="LysR_HTH_N"/>
</dbReference>
<evidence type="ECO:0000313" key="6">
    <source>
        <dbReference type="EMBL" id="MBO1997827.1"/>
    </source>
</evidence>
<keyword evidence="2" id="KW-0805">Transcription regulation</keyword>
<evidence type="ECO:0000313" key="7">
    <source>
        <dbReference type="Proteomes" id="UP000664002"/>
    </source>
</evidence>
<dbReference type="AlphaFoldDB" id="A0A939NP91"/>
<keyword evidence="4" id="KW-0804">Transcription</keyword>
<dbReference type="InterPro" id="IPR058163">
    <property type="entry name" value="LysR-type_TF_proteobact-type"/>
</dbReference>
<evidence type="ECO:0000259" key="5">
    <source>
        <dbReference type="PROSITE" id="PS50931"/>
    </source>
</evidence>
<keyword evidence="3" id="KW-0238">DNA-binding</keyword>
<dbReference type="PANTHER" id="PTHR30537">
    <property type="entry name" value="HTH-TYPE TRANSCRIPTIONAL REGULATOR"/>
    <property type="match status" value="1"/>
</dbReference>
<dbReference type="InterPro" id="IPR005119">
    <property type="entry name" value="LysR_subst-bd"/>
</dbReference>
<dbReference type="Pfam" id="PF03466">
    <property type="entry name" value="LysR_substrate"/>
    <property type="match status" value="1"/>
</dbReference>
<dbReference type="PROSITE" id="PS50931">
    <property type="entry name" value="HTH_LYSR"/>
    <property type="match status" value="1"/>
</dbReference>
<evidence type="ECO:0000256" key="3">
    <source>
        <dbReference type="ARBA" id="ARBA00023125"/>
    </source>
</evidence>
<dbReference type="PANTHER" id="PTHR30537:SF72">
    <property type="entry name" value="LYSR FAMILY TRANSCRIPTIONAL REGULATOR"/>
    <property type="match status" value="1"/>
</dbReference>
<dbReference type="EMBL" id="JAGETM010000039">
    <property type="protein sequence ID" value="MBO1997827.1"/>
    <property type="molecule type" value="Genomic_DNA"/>
</dbReference>
<comment type="caution">
    <text evidence="6">The sequence shown here is derived from an EMBL/GenBank/DDBJ whole genome shotgun (WGS) entry which is preliminary data.</text>
</comment>
<dbReference type="GO" id="GO:0003700">
    <property type="term" value="F:DNA-binding transcription factor activity"/>
    <property type="evidence" value="ECO:0007669"/>
    <property type="project" value="InterPro"/>
</dbReference>
<organism evidence="6 7">
    <name type="scientific">Klebsiella pneumoniae</name>
    <dbReference type="NCBI Taxonomy" id="573"/>
    <lineage>
        <taxon>Bacteria</taxon>
        <taxon>Pseudomonadati</taxon>
        <taxon>Pseudomonadota</taxon>
        <taxon>Gammaproteobacteria</taxon>
        <taxon>Enterobacterales</taxon>
        <taxon>Enterobacteriaceae</taxon>
        <taxon>Klebsiella/Raoultella group</taxon>
        <taxon>Klebsiella</taxon>
        <taxon>Klebsiella pneumoniae complex</taxon>
    </lineage>
</organism>
<evidence type="ECO:0000256" key="1">
    <source>
        <dbReference type="ARBA" id="ARBA00009437"/>
    </source>
</evidence>
<reference evidence="6" key="1">
    <citation type="submission" date="2021-03" db="EMBL/GenBank/DDBJ databases">
        <title>Molecular epidemiology and mechanisms of colistin and carbapenem resistance in Enterobacteriaceae from clinical isolates, the environment and porcine samples in Pretoria, South Africa.</title>
        <authorList>
            <person name="Bogoshi D."/>
            <person name="Mbelle N.M."/>
            <person name="Naidoo V."/>
            <person name="Osei Sekyere J."/>
        </authorList>
    </citation>
    <scope>NUCLEOTIDE SEQUENCE</scope>
    <source>
        <strain evidence="6">C027</strain>
    </source>
</reference>
<sequence length="271" mass="29152">MRLLHRTTRRVQLTRDGMVYYERAKDLLSNLDELDGMFQHDPASISGRLRVDMPVGFAKNGDPASADFLQQYPGIELELSSSDRLVDVIREGFDCVVRVGALKDSGLIARPLGKLTQINCASPDYGAFWLSAIPGGSGGSCPDPLRQHPRGPSPGFEVMIDGAVRWVKTGGILTVNSTETYQAACIAGLGIIQVPRTGVREALRAGDLIEILPQYRAEPLPVSLIYPHRRNLPPGKSVYGVAGRTDESVCRLSGAAGKRAAGRGIPAGYGI</sequence>
<evidence type="ECO:0000256" key="4">
    <source>
        <dbReference type="ARBA" id="ARBA00023163"/>
    </source>
</evidence>
<dbReference type="Gene3D" id="3.40.190.290">
    <property type="match status" value="1"/>
</dbReference>
<evidence type="ECO:0000256" key="2">
    <source>
        <dbReference type="ARBA" id="ARBA00023015"/>
    </source>
</evidence>
<dbReference type="GO" id="GO:0043565">
    <property type="term" value="F:sequence-specific DNA binding"/>
    <property type="evidence" value="ECO:0007669"/>
    <property type="project" value="TreeGrafter"/>
</dbReference>
<proteinExistence type="inferred from homology"/>
<name>A0A939NP91_KLEPN</name>